<keyword evidence="3" id="KW-0238">DNA-binding</keyword>
<dbReference type="InterPro" id="IPR036388">
    <property type="entry name" value="WH-like_DNA-bd_sf"/>
</dbReference>
<protein>
    <submittedName>
        <fullName evidence="6">LysR family transcriptional regulator</fullName>
    </submittedName>
</protein>
<evidence type="ECO:0000256" key="4">
    <source>
        <dbReference type="ARBA" id="ARBA00023163"/>
    </source>
</evidence>
<dbReference type="Proteomes" id="UP000030351">
    <property type="component" value="Unassembled WGS sequence"/>
</dbReference>
<dbReference type="InterPro" id="IPR005119">
    <property type="entry name" value="LysR_subst-bd"/>
</dbReference>
<dbReference type="PANTHER" id="PTHR30537:SF5">
    <property type="entry name" value="HTH-TYPE TRANSCRIPTIONAL ACTIVATOR TTDR-RELATED"/>
    <property type="match status" value="1"/>
</dbReference>
<dbReference type="Gene3D" id="3.40.190.290">
    <property type="match status" value="1"/>
</dbReference>
<dbReference type="Pfam" id="PF00126">
    <property type="entry name" value="HTH_1"/>
    <property type="match status" value="1"/>
</dbReference>
<name>A0A0A3ZAI0_9GAMM</name>
<proteinExistence type="inferred from homology"/>
<dbReference type="AlphaFoldDB" id="A0A0A3ZAI0"/>
<keyword evidence="4" id="KW-0804">Transcription</keyword>
<dbReference type="FunFam" id="1.10.10.10:FF:000001">
    <property type="entry name" value="LysR family transcriptional regulator"/>
    <property type="match status" value="1"/>
</dbReference>
<comment type="similarity">
    <text evidence="1">Belongs to the LysR transcriptional regulatory family.</text>
</comment>
<dbReference type="EMBL" id="JRUQ01000004">
    <property type="protein sequence ID" value="KGT96052.1"/>
    <property type="molecule type" value="Genomic_DNA"/>
</dbReference>
<reference evidence="6 7" key="1">
    <citation type="submission" date="2014-10" db="EMBL/GenBank/DDBJ databases">
        <title>Genome sequence of Erwinia typographi M043b.</title>
        <authorList>
            <person name="Chan K.-G."/>
            <person name="Tan W.-S."/>
        </authorList>
    </citation>
    <scope>NUCLEOTIDE SEQUENCE [LARGE SCALE GENOMIC DNA]</scope>
    <source>
        <strain evidence="6 7">M043b</strain>
    </source>
</reference>
<gene>
    <name evidence="6" type="ORF">NG99_00665</name>
</gene>
<sequence length="298" mass="33529">MLDKFTGMRVFVAAVQMGSFVAAAEKLEMSPQMVARHITSLETQLATRLLSRTTRRQNLTATGSQYFRRCLTILQAIEDADNEANGTAEAPAGTLRLNAPVTFGRYALVAFLTQFLQRYPQMNIELTLSDSVINPLEEGFDAVVRIGELDKNLRLAARSLAAYRLIACAAPGYLTEHGWPQHPDDLKNHQCLGFAPWQAGFSHRWQFISESKVSDVEVNSRLIINDWGALLQAALRGAGVIIGYEKALAQPLGQGKLVTLLADYRFPEQPMHLLYMPSRMKETRYRIFIDELCEYFRL</sequence>
<dbReference type="PROSITE" id="PS50931">
    <property type="entry name" value="HTH_LYSR"/>
    <property type="match status" value="1"/>
</dbReference>
<dbReference type="InterPro" id="IPR036390">
    <property type="entry name" value="WH_DNA-bd_sf"/>
</dbReference>
<evidence type="ECO:0000256" key="2">
    <source>
        <dbReference type="ARBA" id="ARBA00023015"/>
    </source>
</evidence>
<dbReference type="GO" id="GO:0003700">
    <property type="term" value="F:DNA-binding transcription factor activity"/>
    <property type="evidence" value="ECO:0007669"/>
    <property type="project" value="InterPro"/>
</dbReference>
<accession>A0A0A3ZAI0</accession>
<dbReference type="Pfam" id="PF03466">
    <property type="entry name" value="LysR_substrate"/>
    <property type="match status" value="1"/>
</dbReference>
<evidence type="ECO:0000256" key="1">
    <source>
        <dbReference type="ARBA" id="ARBA00009437"/>
    </source>
</evidence>
<dbReference type="GO" id="GO:0043565">
    <property type="term" value="F:sequence-specific DNA binding"/>
    <property type="evidence" value="ECO:0007669"/>
    <property type="project" value="TreeGrafter"/>
</dbReference>
<dbReference type="RefSeq" id="WP_034887326.1">
    <property type="nucleotide sequence ID" value="NZ_JRUQ01000004.1"/>
</dbReference>
<comment type="caution">
    <text evidence="6">The sequence shown here is derived from an EMBL/GenBank/DDBJ whole genome shotgun (WGS) entry which is preliminary data.</text>
</comment>
<dbReference type="InterPro" id="IPR058163">
    <property type="entry name" value="LysR-type_TF_proteobact-type"/>
</dbReference>
<keyword evidence="7" id="KW-1185">Reference proteome</keyword>
<evidence type="ECO:0000256" key="3">
    <source>
        <dbReference type="ARBA" id="ARBA00023125"/>
    </source>
</evidence>
<evidence type="ECO:0000313" key="6">
    <source>
        <dbReference type="EMBL" id="KGT96052.1"/>
    </source>
</evidence>
<evidence type="ECO:0000259" key="5">
    <source>
        <dbReference type="PROSITE" id="PS50931"/>
    </source>
</evidence>
<dbReference type="STRING" id="371042.NG99_00665"/>
<organism evidence="6 7">
    <name type="scientific">Erwinia typographi</name>
    <dbReference type="NCBI Taxonomy" id="371042"/>
    <lineage>
        <taxon>Bacteria</taxon>
        <taxon>Pseudomonadati</taxon>
        <taxon>Pseudomonadota</taxon>
        <taxon>Gammaproteobacteria</taxon>
        <taxon>Enterobacterales</taxon>
        <taxon>Erwiniaceae</taxon>
        <taxon>Erwinia</taxon>
    </lineage>
</organism>
<dbReference type="OrthoDB" id="9815676at2"/>
<feature type="domain" description="HTH lysR-type" evidence="5">
    <location>
        <begin position="3"/>
        <end position="60"/>
    </location>
</feature>
<dbReference type="SUPFAM" id="SSF53850">
    <property type="entry name" value="Periplasmic binding protein-like II"/>
    <property type="match status" value="1"/>
</dbReference>
<dbReference type="Gene3D" id="1.10.10.10">
    <property type="entry name" value="Winged helix-like DNA-binding domain superfamily/Winged helix DNA-binding domain"/>
    <property type="match status" value="1"/>
</dbReference>
<dbReference type="GO" id="GO:0006351">
    <property type="term" value="P:DNA-templated transcription"/>
    <property type="evidence" value="ECO:0007669"/>
    <property type="project" value="TreeGrafter"/>
</dbReference>
<keyword evidence="2" id="KW-0805">Transcription regulation</keyword>
<dbReference type="InterPro" id="IPR000847">
    <property type="entry name" value="LysR_HTH_N"/>
</dbReference>
<dbReference type="SUPFAM" id="SSF46785">
    <property type="entry name" value="Winged helix' DNA-binding domain"/>
    <property type="match status" value="1"/>
</dbReference>
<dbReference type="PANTHER" id="PTHR30537">
    <property type="entry name" value="HTH-TYPE TRANSCRIPTIONAL REGULATOR"/>
    <property type="match status" value="1"/>
</dbReference>
<evidence type="ECO:0000313" key="7">
    <source>
        <dbReference type="Proteomes" id="UP000030351"/>
    </source>
</evidence>
<dbReference type="eggNOG" id="COG0583">
    <property type="taxonomic scope" value="Bacteria"/>
</dbReference>